<feature type="domain" description="Retrovirus-related Pol polyprotein from transposon TNT 1-94-like beta-barrel" evidence="1">
    <location>
        <begin position="1"/>
        <end position="63"/>
    </location>
</feature>
<evidence type="ECO:0000313" key="3">
    <source>
        <dbReference type="Proteomes" id="UP001151760"/>
    </source>
</evidence>
<comment type="caution">
    <text evidence="2">The sequence shown here is derived from an EMBL/GenBank/DDBJ whole genome shotgun (WGS) entry which is preliminary data.</text>
</comment>
<evidence type="ECO:0000313" key="2">
    <source>
        <dbReference type="EMBL" id="GJT54210.1"/>
    </source>
</evidence>
<dbReference type="EMBL" id="BQNB010016653">
    <property type="protein sequence ID" value="GJT54210.1"/>
    <property type="molecule type" value="Genomic_DNA"/>
</dbReference>
<accession>A0ABQ5EUA2</accession>
<dbReference type="Proteomes" id="UP001151760">
    <property type="component" value="Unassembled WGS sequence"/>
</dbReference>
<gene>
    <name evidence="2" type="ORF">Tco_0989264</name>
</gene>
<protein>
    <recommendedName>
        <fullName evidence="1">Retrovirus-related Pol polyprotein from transposon TNT 1-94-like beta-barrel domain-containing protein</fullName>
    </recommendedName>
</protein>
<dbReference type="Pfam" id="PF22936">
    <property type="entry name" value="Pol_BBD"/>
    <property type="match status" value="1"/>
</dbReference>
<reference evidence="2" key="1">
    <citation type="journal article" date="2022" name="Int. J. Mol. Sci.">
        <title>Draft Genome of Tanacetum Coccineum: Genomic Comparison of Closely Related Tanacetum-Family Plants.</title>
        <authorList>
            <person name="Yamashiro T."/>
            <person name="Shiraishi A."/>
            <person name="Nakayama K."/>
            <person name="Satake H."/>
        </authorList>
    </citation>
    <scope>NUCLEOTIDE SEQUENCE</scope>
</reference>
<dbReference type="InterPro" id="IPR054722">
    <property type="entry name" value="PolX-like_BBD"/>
</dbReference>
<evidence type="ECO:0000259" key="1">
    <source>
        <dbReference type="Pfam" id="PF22936"/>
    </source>
</evidence>
<proteinExistence type="predicted"/>
<keyword evidence="3" id="KW-1185">Reference proteome</keyword>
<name>A0ABQ5EUA2_9ASTR</name>
<organism evidence="2 3">
    <name type="scientific">Tanacetum coccineum</name>
    <dbReference type="NCBI Taxonomy" id="301880"/>
    <lineage>
        <taxon>Eukaryota</taxon>
        <taxon>Viridiplantae</taxon>
        <taxon>Streptophyta</taxon>
        <taxon>Embryophyta</taxon>
        <taxon>Tracheophyta</taxon>
        <taxon>Spermatophyta</taxon>
        <taxon>Magnoliopsida</taxon>
        <taxon>eudicotyledons</taxon>
        <taxon>Gunneridae</taxon>
        <taxon>Pentapetalae</taxon>
        <taxon>asterids</taxon>
        <taxon>campanulids</taxon>
        <taxon>Asterales</taxon>
        <taxon>Asteraceae</taxon>
        <taxon>Asteroideae</taxon>
        <taxon>Anthemideae</taxon>
        <taxon>Anthemidinae</taxon>
        <taxon>Tanacetum</taxon>
    </lineage>
</organism>
<sequence length="149" mass="16956">MTGDRSRLKNFVKKFIGTVRLGNDHFSSIMGYGDYVIGDSVISRVYYVEGLGHNLFSVKQFYDSDLEVAFSETYLLLFETGCLPRNKSWVMASSFTITSEHGHINDLAKKDLVSGEGILVNLMIKLRTIVRCGFVDVRDELVWKMVWTV</sequence>
<reference evidence="2" key="2">
    <citation type="submission" date="2022-01" db="EMBL/GenBank/DDBJ databases">
        <authorList>
            <person name="Yamashiro T."/>
            <person name="Shiraishi A."/>
            <person name="Satake H."/>
            <person name="Nakayama K."/>
        </authorList>
    </citation>
    <scope>NUCLEOTIDE SEQUENCE</scope>
</reference>